<reference evidence="3 4" key="1">
    <citation type="submission" date="2024-04" db="EMBL/GenBank/DDBJ databases">
        <title>Phyllosticta paracitricarpa is synonymous to the EU quarantine fungus P. citricarpa based on phylogenomic analyses.</title>
        <authorList>
            <consortium name="Lawrence Berkeley National Laboratory"/>
            <person name="Van ingen-buijs V.A."/>
            <person name="Van westerhoven A.C."/>
            <person name="Haridas S."/>
            <person name="Skiadas P."/>
            <person name="Martin F."/>
            <person name="Groenewald J.Z."/>
            <person name="Crous P.W."/>
            <person name="Seidl M.F."/>
        </authorList>
    </citation>
    <scope>NUCLEOTIDE SEQUENCE [LARGE SCALE GENOMIC DNA]</scope>
    <source>
        <strain evidence="3 4">CBS 141358</strain>
    </source>
</reference>
<name>A0ABR1MXG5_9PEZI</name>
<protein>
    <recommendedName>
        <fullName evidence="5">Secreted protein</fullName>
    </recommendedName>
</protein>
<gene>
    <name evidence="3" type="ORF">JOL62DRAFT_268015</name>
</gene>
<keyword evidence="4" id="KW-1185">Reference proteome</keyword>
<evidence type="ECO:0000256" key="2">
    <source>
        <dbReference type="SAM" id="SignalP"/>
    </source>
</evidence>
<evidence type="ECO:0008006" key="5">
    <source>
        <dbReference type="Google" id="ProtNLM"/>
    </source>
</evidence>
<evidence type="ECO:0000256" key="1">
    <source>
        <dbReference type="SAM" id="MobiDB-lite"/>
    </source>
</evidence>
<feature type="chain" id="PRO_5045838134" description="Secreted protein" evidence="2">
    <location>
        <begin position="20"/>
        <end position="153"/>
    </location>
</feature>
<dbReference type="Proteomes" id="UP001367316">
    <property type="component" value="Unassembled WGS sequence"/>
</dbReference>
<organism evidence="3 4">
    <name type="scientific">Phyllosticta paracitricarpa</name>
    <dbReference type="NCBI Taxonomy" id="2016321"/>
    <lineage>
        <taxon>Eukaryota</taxon>
        <taxon>Fungi</taxon>
        <taxon>Dikarya</taxon>
        <taxon>Ascomycota</taxon>
        <taxon>Pezizomycotina</taxon>
        <taxon>Dothideomycetes</taxon>
        <taxon>Dothideomycetes incertae sedis</taxon>
        <taxon>Botryosphaeriales</taxon>
        <taxon>Phyllostictaceae</taxon>
        <taxon>Phyllosticta</taxon>
    </lineage>
</organism>
<evidence type="ECO:0000313" key="4">
    <source>
        <dbReference type="Proteomes" id="UP001367316"/>
    </source>
</evidence>
<sequence>MDLGSKVSGWLVCAVLCCAVPFPLCPDHLLSPEQNRRSTRVSQQRGVGKSCAAKNSLKSRGRRVCALAPTFPLADPHHFHAKGSAKPREVLCDDCLGDGPTLLSCVAAAYRCLRETLQSQLKTSRYAVPAVRLISLSLIIMLKCGSGQWDVQL</sequence>
<keyword evidence="2" id="KW-0732">Signal</keyword>
<comment type="caution">
    <text evidence="3">The sequence shown here is derived from an EMBL/GenBank/DDBJ whole genome shotgun (WGS) entry which is preliminary data.</text>
</comment>
<dbReference type="EMBL" id="JBBPBF010000035">
    <property type="protein sequence ID" value="KAK7607621.1"/>
    <property type="molecule type" value="Genomic_DNA"/>
</dbReference>
<proteinExistence type="predicted"/>
<evidence type="ECO:0000313" key="3">
    <source>
        <dbReference type="EMBL" id="KAK7607621.1"/>
    </source>
</evidence>
<feature type="region of interest" description="Disordered" evidence="1">
    <location>
        <begin position="36"/>
        <end position="55"/>
    </location>
</feature>
<accession>A0ABR1MXG5</accession>
<feature type="signal peptide" evidence="2">
    <location>
        <begin position="1"/>
        <end position="19"/>
    </location>
</feature>